<comment type="caution">
    <text evidence="1">The sequence shown here is derived from an EMBL/GenBank/DDBJ whole genome shotgun (WGS) entry which is preliminary data.</text>
</comment>
<gene>
    <name evidence="1" type="ORF">N4S67_06340</name>
</gene>
<proteinExistence type="predicted"/>
<reference evidence="2" key="1">
    <citation type="submission" date="2023-07" db="EMBL/GenBank/DDBJ databases">
        <authorList>
            <person name="Deng Y."/>
            <person name="Zhang Y.-Q."/>
        </authorList>
    </citation>
    <scope>NUCLEOTIDE SEQUENCE [LARGE SCALE GENOMIC DNA]</scope>
    <source>
        <strain evidence="2">CPCC 205710</strain>
    </source>
</reference>
<dbReference type="RefSeq" id="WP_260992126.1">
    <property type="nucleotide sequence ID" value="NZ_JAODWD010000002.1"/>
</dbReference>
<sequence length="185" mass="20683">MIPPSEQEWAQIDRHTYAANAPGGAVRLPPYSLILTLRTLVGTADNIVASHTLLSPEPDTVWKLWAFSVDSIAFVEAKYETDNYDYGEDDQRRQGRGLGNPVEPALTTAWSRPVSTVTAFEIVAVRYISRNREFGRGTSEFYPTVIKIAFTDETSTVVNVERSLDDESKRPRWEAFVTAARQAAT</sequence>
<dbReference type="EMBL" id="JAODWD010000002">
    <property type="protein sequence ID" value="MCT7658036.1"/>
    <property type="molecule type" value="Genomic_DNA"/>
</dbReference>
<evidence type="ECO:0000313" key="2">
    <source>
        <dbReference type="Proteomes" id="UP001206639"/>
    </source>
</evidence>
<accession>A0ABT2MAL0</accession>
<dbReference type="Proteomes" id="UP001206639">
    <property type="component" value="Unassembled WGS sequence"/>
</dbReference>
<protein>
    <submittedName>
        <fullName evidence="1">Uncharacterized protein</fullName>
    </submittedName>
</protein>
<keyword evidence="2" id="KW-1185">Reference proteome</keyword>
<name>A0ABT2MAL0_9MYCO</name>
<organism evidence="1 2">
    <name type="scientific">Mycobacterium deserti</name>
    <dbReference type="NCBI Taxonomy" id="2978347"/>
    <lineage>
        <taxon>Bacteria</taxon>
        <taxon>Bacillati</taxon>
        <taxon>Actinomycetota</taxon>
        <taxon>Actinomycetes</taxon>
        <taxon>Mycobacteriales</taxon>
        <taxon>Mycobacteriaceae</taxon>
        <taxon>Mycobacterium</taxon>
    </lineage>
</organism>
<evidence type="ECO:0000313" key="1">
    <source>
        <dbReference type="EMBL" id="MCT7658036.1"/>
    </source>
</evidence>